<sequence length="328" mass="35489">MKQLLTLSLLLVATTLFAQEDANTPEKKFAFEGSVDAYYRTNLTAPNDENQIAPATSFADTGGFSLGMGNIIASYEKGRVGAVADLVFGPRGEAASATVLNQLFAFYNISENTKLTLGKFNTFLGYEVIAPAGNFNYSTSYLFSNGPFSHTGLKADFTLSEDFSLMLGVFNQTDVTEFNPDGSYAVGAQLGYDGQYLNLLYDAAGLGFEVDYTGGFDASEDFFVGINAAYADNDGEGFYGVDLYPQYGISDTFTIGLRGEYFQTQSESVDDDPSVIGLTLTGSLVIDEDLIIKPEFRLDSSSEDDFIDTDLMATKSLGSFVLAAIYKF</sequence>
<dbReference type="Gene3D" id="2.40.160.10">
    <property type="entry name" value="Porin"/>
    <property type="match status" value="1"/>
</dbReference>
<feature type="chain" id="PRO_5011458753" evidence="1">
    <location>
        <begin position="19"/>
        <end position="328"/>
    </location>
</feature>
<evidence type="ECO:0000313" key="3">
    <source>
        <dbReference type="Proteomes" id="UP000199559"/>
    </source>
</evidence>
<evidence type="ECO:0000313" key="2">
    <source>
        <dbReference type="EMBL" id="SFI59143.1"/>
    </source>
</evidence>
<dbReference type="Pfam" id="PF07642">
    <property type="entry name" value="BBP2"/>
    <property type="match status" value="1"/>
</dbReference>
<dbReference type="AlphaFoldDB" id="A0A1I3JFW9"/>
<organism evidence="2 3">
    <name type="scientific">Olleya namhaensis</name>
    <dbReference type="NCBI Taxonomy" id="1144750"/>
    <lineage>
        <taxon>Bacteria</taxon>
        <taxon>Pseudomonadati</taxon>
        <taxon>Bacteroidota</taxon>
        <taxon>Flavobacteriia</taxon>
        <taxon>Flavobacteriales</taxon>
        <taxon>Flavobacteriaceae</taxon>
    </lineage>
</organism>
<proteinExistence type="predicted"/>
<accession>A0A1I3JFW9</accession>
<dbReference type="InterPro" id="IPR011486">
    <property type="entry name" value="BBP2"/>
</dbReference>
<dbReference type="EMBL" id="FORM01000001">
    <property type="protein sequence ID" value="SFI59143.1"/>
    <property type="molecule type" value="Genomic_DNA"/>
</dbReference>
<dbReference type="SUPFAM" id="SSF56935">
    <property type="entry name" value="Porins"/>
    <property type="match status" value="1"/>
</dbReference>
<keyword evidence="1" id="KW-0732">Signal</keyword>
<gene>
    <name evidence="2" type="ORF">SAMN05443431_101394</name>
</gene>
<feature type="signal peptide" evidence="1">
    <location>
        <begin position="1"/>
        <end position="18"/>
    </location>
</feature>
<dbReference type="InterPro" id="IPR023614">
    <property type="entry name" value="Porin_dom_sf"/>
</dbReference>
<keyword evidence="3" id="KW-1185">Reference proteome</keyword>
<evidence type="ECO:0000256" key="1">
    <source>
        <dbReference type="SAM" id="SignalP"/>
    </source>
</evidence>
<dbReference type="RefSeq" id="WP_090837000.1">
    <property type="nucleotide sequence ID" value="NZ_CANLBQ010000005.1"/>
</dbReference>
<name>A0A1I3JFW9_9FLAO</name>
<dbReference type="STRING" id="1144750.SAMN05443431_101394"/>
<protein>
    <submittedName>
        <fullName evidence="2">Putative beta-barrel porin-2, OmpL-like. bbp2</fullName>
    </submittedName>
</protein>
<dbReference type="Proteomes" id="UP000199559">
    <property type="component" value="Unassembled WGS sequence"/>
</dbReference>
<reference evidence="3" key="1">
    <citation type="submission" date="2016-10" db="EMBL/GenBank/DDBJ databases">
        <authorList>
            <person name="Varghese N."/>
            <person name="Submissions S."/>
        </authorList>
    </citation>
    <scope>NUCLEOTIDE SEQUENCE [LARGE SCALE GENOMIC DNA]</scope>
    <source>
        <strain evidence="3">DSM 28881</strain>
    </source>
</reference>